<dbReference type="PROSITE" id="PS51194">
    <property type="entry name" value="HELICASE_CTER"/>
    <property type="match status" value="1"/>
</dbReference>
<dbReference type="Pfam" id="PF00271">
    <property type="entry name" value="Helicase_C"/>
    <property type="match status" value="1"/>
</dbReference>
<dbReference type="HOGENOM" id="CLU_000809_1_0_1"/>
<reference evidence="5 6" key="1">
    <citation type="submission" date="2014-04" db="EMBL/GenBank/DDBJ databases">
        <authorList>
            <consortium name="DOE Joint Genome Institute"/>
            <person name="Kuo A."/>
            <person name="Tarkka M."/>
            <person name="Buscot F."/>
            <person name="Kohler A."/>
            <person name="Nagy L.G."/>
            <person name="Floudas D."/>
            <person name="Copeland A."/>
            <person name="Barry K.W."/>
            <person name="Cichocki N."/>
            <person name="Veneault-Fourrey C."/>
            <person name="LaButti K."/>
            <person name="Lindquist E.A."/>
            <person name="Lipzen A."/>
            <person name="Lundell T."/>
            <person name="Morin E."/>
            <person name="Murat C."/>
            <person name="Sun H."/>
            <person name="Tunlid A."/>
            <person name="Henrissat B."/>
            <person name="Grigoriev I.V."/>
            <person name="Hibbett D.S."/>
            <person name="Martin F."/>
            <person name="Nordberg H.P."/>
            <person name="Cantor M.N."/>
            <person name="Hua S.X."/>
        </authorList>
    </citation>
    <scope>NUCLEOTIDE SEQUENCE [LARGE SCALE GENOMIC DNA]</scope>
    <source>
        <strain evidence="5 6">F 1598</strain>
    </source>
</reference>
<dbReference type="InterPro" id="IPR027417">
    <property type="entry name" value="P-loop_NTPase"/>
</dbReference>
<dbReference type="Proteomes" id="UP000054166">
    <property type="component" value="Unassembled WGS sequence"/>
</dbReference>
<dbReference type="GO" id="GO:0005634">
    <property type="term" value="C:nucleus"/>
    <property type="evidence" value="ECO:0007669"/>
    <property type="project" value="TreeGrafter"/>
</dbReference>
<feature type="domain" description="Helicase C-terminal" evidence="4">
    <location>
        <begin position="616"/>
        <end position="763"/>
    </location>
</feature>
<dbReference type="EMBL" id="KN832979">
    <property type="protein sequence ID" value="KIM87599.1"/>
    <property type="molecule type" value="Genomic_DNA"/>
</dbReference>
<keyword evidence="1" id="KW-0547">Nucleotide-binding</keyword>
<dbReference type="PANTHER" id="PTHR47957:SF3">
    <property type="entry name" value="ATP-DEPENDENT HELICASE HRQ1"/>
    <property type="match status" value="1"/>
</dbReference>
<dbReference type="GO" id="GO:0006289">
    <property type="term" value="P:nucleotide-excision repair"/>
    <property type="evidence" value="ECO:0007669"/>
    <property type="project" value="TreeGrafter"/>
</dbReference>
<dbReference type="PANTHER" id="PTHR47957">
    <property type="entry name" value="ATP-DEPENDENT HELICASE HRQ1"/>
    <property type="match status" value="1"/>
</dbReference>
<dbReference type="GO" id="GO:0005524">
    <property type="term" value="F:ATP binding"/>
    <property type="evidence" value="ECO:0007669"/>
    <property type="project" value="UniProtKB-KW"/>
</dbReference>
<dbReference type="SMART" id="SM00487">
    <property type="entry name" value="DEXDc"/>
    <property type="match status" value="1"/>
</dbReference>
<dbReference type="InterPro" id="IPR014001">
    <property type="entry name" value="Helicase_ATP-bd"/>
</dbReference>
<dbReference type="CDD" id="cd17923">
    <property type="entry name" value="DEXHc_Hrq1-like"/>
    <property type="match status" value="1"/>
</dbReference>
<dbReference type="OrthoDB" id="18781at2759"/>
<sequence>MQCGLQNRHNFCVLYPSTLPMPESGLRQLYYANKTGKGGPHYGGMLASADAKIELVTFALPYRGRVESSHEAPVNNQEAVKKPRATTKAKAKALQGEQDWPEYFQSIFKVTVEASFEIERLTYTTVKALNTVLAFVSSRKHLATTFPVVRSSVEGLLKQSNRNIVLNILARYIRALLPDLIKFSYIPQNDLRINENSQIHAPPRGARDRSPEFALASWSTKMQVVEPEEHVLVLEFAENSKGKKNENNPNAYQLPPSLTPAALKKLVGKRNELFAQAVEELLLATPSSENPVDLLQAASRDHIPVNPSQKSLLTFFDQGKGKGRMIVPASMDRPTIDSVIEEIMQQGWYKGQIIDRRVFDEKEGTIATPNPPLSPTIVKALQDSRKITSLYSHQAAAIDAIAQGKNVIVSTSTASGKSVIYQVPTLFDFPQFGFKWYCRFALAQDQRAALEQLLWACPGLQHIKVATYDGDTPQEQRRGIRETASIIFTNFDMIHASILPHEDLWRKFFKNLKIMAVDELHYYSDLFGSHVAQVLRRFRRVCAAVGNRRSRFVSCSATIAKPKQHMKSIFGIEDIEEITDDGAPSGRKDFLVWNPPYVEATARQLGRQSSLGEATGLMRFLMKRGVRVILFCKAMKAIRADLGAEGRLDILERVMSYRGGYSQQERRRIEHEAFSGNLLGIIATNALELGVDIGVLDAVLMLGFPVGVANFRQQAGRAGRRARDSLAVLVADDLPIDQHYVYNPDELFNSPMDDLIIDLNSKVILEAHLQCAGQEMPLSVEDTEYFGPLMKEICETRLSKDKDGWYHTNPKFLPFPAKHIGLRGAQEEKYTVIDVTKQSGGNANIIEEVEISRALFELYEGGVFIHQGLTYVIKEISHDSKMAKVIRADVNWITSPRARLFSDIDPSQTYRIREIRDSSQRAFFGSFFKIRNKVILDIVDLDTAPWERESTGLWLDVSKPVLDLMHAKGFDPAAAIHAAEHAFLNRFAMAADLKTECKVPEKEYKTTESQRKRPARKSRRDMSMRKWLFQMYTYVLSGNDKGLTHTLSGVQSGLCKEGNQVSSKLGAHLILRSMLDFDIDPDNIPQQYERIGAFQTVVEATYVRPVDGTVVESEATSEHLR</sequence>
<dbReference type="Pfam" id="PF22982">
    <property type="entry name" value="WHD_HRQ1"/>
    <property type="match status" value="1"/>
</dbReference>
<dbReference type="GO" id="GO:0036297">
    <property type="term" value="P:interstrand cross-link repair"/>
    <property type="evidence" value="ECO:0007669"/>
    <property type="project" value="TreeGrafter"/>
</dbReference>
<dbReference type="InterPro" id="IPR001650">
    <property type="entry name" value="Helicase_C-like"/>
</dbReference>
<dbReference type="GO" id="GO:0003676">
    <property type="term" value="F:nucleic acid binding"/>
    <property type="evidence" value="ECO:0007669"/>
    <property type="project" value="InterPro"/>
</dbReference>
<proteinExistence type="predicted"/>
<keyword evidence="6" id="KW-1185">Reference proteome</keyword>
<evidence type="ECO:0000313" key="6">
    <source>
        <dbReference type="Proteomes" id="UP000054166"/>
    </source>
</evidence>
<evidence type="ECO:0000313" key="5">
    <source>
        <dbReference type="EMBL" id="KIM87599.1"/>
    </source>
</evidence>
<evidence type="ECO:0000256" key="2">
    <source>
        <dbReference type="ARBA" id="ARBA00022840"/>
    </source>
</evidence>
<dbReference type="STRING" id="765440.A0A0C3G787"/>
<dbReference type="SMART" id="SM00490">
    <property type="entry name" value="HELICc"/>
    <property type="match status" value="1"/>
</dbReference>
<dbReference type="CDD" id="cd18797">
    <property type="entry name" value="SF2_C_Hrq"/>
    <property type="match status" value="1"/>
</dbReference>
<dbReference type="InParanoid" id="A0A0C3G787"/>
<dbReference type="InterPro" id="IPR011545">
    <property type="entry name" value="DEAD/DEAH_box_helicase_dom"/>
</dbReference>
<accession>A0A0C3G787</accession>
<keyword evidence="2" id="KW-0067">ATP-binding</keyword>
<evidence type="ECO:0000259" key="4">
    <source>
        <dbReference type="PROSITE" id="PS51194"/>
    </source>
</evidence>
<reference evidence="6" key="2">
    <citation type="submission" date="2015-01" db="EMBL/GenBank/DDBJ databases">
        <title>Evolutionary Origins and Diversification of the Mycorrhizal Mutualists.</title>
        <authorList>
            <consortium name="DOE Joint Genome Institute"/>
            <consortium name="Mycorrhizal Genomics Consortium"/>
            <person name="Kohler A."/>
            <person name="Kuo A."/>
            <person name="Nagy L.G."/>
            <person name="Floudas D."/>
            <person name="Copeland A."/>
            <person name="Barry K.W."/>
            <person name="Cichocki N."/>
            <person name="Veneault-Fourrey C."/>
            <person name="LaButti K."/>
            <person name="Lindquist E.A."/>
            <person name="Lipzen A."/>
            <person name="Lundell T."/>
            <person name="Morin E."/>
            <person name="Murat C."/>
            <person name="Riley R."/>
            <person name="Ohm R."/>
            <person name="Sun H."/>
            <person name="Tunlid A."/>
            <person name="Henrissat B."/>
            <person name="Grigoriev I.V."/>
            <person name="Hibbett D.S."/>
            <person name="Martin F."/>
        </authorList>
    </citation>
    <scope>NUCLEOTIDE SEQUENCE [LARGE SCALE GENOMIC DNA]</scope>
    <source>
        <strain evidence="6">F 1598</strain>
    </source>
</reference>
<name>A0A0C3G787_PILCF</name>
<dbReference type="GO" id="GO:0043138">
    <property type="term" value="F:3'-5' DNA helicase activity"/>
    <property type="evidence" value="ECO:0007669"/>
    <property type="project" value="TreeGrafter"/>
</dbReference>
<dbReference type="SUPFAM" id="SSF52540">
    <property type="entry name" value="P-loop containing nucleoside triphosphate hydrolases"/>
    <property type="match status" value="1"/>
</dbReference>
<feature type="domain" description="Helicase ATP-binding" evidence="3">
    <location>
        <begin position="398"/>
        <end position="577"/>
    </location>
</feature>
<evidence type="ECO:0000256" key="1">
    <source>
        <dbReference type="ARBA" id="ARBA00022741"/>
    </source>
</evidence>
<dbReference type="FunCoup" id="A0A0C3G787">
    <property type="interactions" value="298"/>
</dbReference>
<dbReference type="PROSITE" id="PS51192">
    <property type="entry name" value="HELICASE_ATP_BIND_1"/>
    <property type="match status" value="1"/>
</dbReference>
<evidence type="ECO:0000259" key="3">
    <source>
        <dbReference type="PROSITE" id="PS51192"/>
    </source>
</evidence>
<evidence type="ECO:0008006" key="7">
    <source>
        <dbReference type="Google" id="ProtNLM"/>
    </source>
</evidence>
<dbReference type="Pfam" id="PF00270">
    <property type="entry name" value="DEAD"/>
    <property type="match status" value="1"/>
</dbReference>
<gene>
    <name evidence="5" type="ORF">PILCRDRAFT_85983</name>
</gene>
<protein>
    <recommendedName>
        <fullName evidence="7">P-loop containing nucleoside triphosphate hydrolase protein</fullName>
    </recommendedName>
</protein>
<dbReference type="InterPro" id="IPR055227">
    <property type="entry name" value="HRQ1_WHD"/>
</dbReference>
<dbReference type="Gene3D" id="3.40.50.300">
    <property type="entry name" value="P-loop containing nucleotide triphosphate hydrolases"/>
    <property type="match status" value="2"/>
</dbReference>
<organism evidence="5 6">
    <name type="scientific">Piloderma croceum (strain F 1598)</name>
    <dbReference type="NCBI Taxonomy" id="765440"/>
    <lineage>
        <taxon>Eukaryota</taxon>
        <taxon>Fungi</taxon>
        <taxon>Dikarya</taxon>
        <taxon>Basidiomycota</taxon>
        <taxon>Agaricomycotina</taxon>
        <taxon>Agaricomycetes</taxon>
        <taxon>Agaricomycetidae</taxon>
        <taxon>Atheliales</taxon>
        <taxon>Atheliaceae</taxon>
        <taxon>Piloderma</taxon>
    </lineage>
</organism>
<dbReference type="AlphaFoldDB" id="A0A0C3G787"/>